<sequence length="170" mass="19639">MLISNFTEVDDIMKNLQLLNHAIELRKQGRFEESRQQLFSIIGSEVYNGIIYLNIAWSYDNQGLESDALGYYTKALKEDLSKEDHFEAKFGLACTYRCLNFFEEAELLFESLISDYPERKEVIPYFALSLTSAGKKDYAVRILLELVVKNPPTEGIQAYQKNLLGYLKEL</sequence>
<dbReference type="RefSeq" id="WP_082457398.1">
    <property type="nucleotide sequence ID" value="NZ_JADMKS010000003.1"/>
</dbReference>
<comment type="caution">
    <text evidence="2">The sequence shown here is derived from an EMBL/GenBank/DDBJ whole genome shotgun (WGS) entry which is preliminary data.</text>
</comment>
<dbReference type="SUPFAM" id="SSF48452">
    <property type="entry name" value="TPR-like"/>
    <property type="match status" value="1"/>
</dbReference>
<dbReference type="InterPro" id="IPR011990">
    <property type="entry name" value="TPR-like_helical_dom_sf"/>
</dbReference>
<reference evidence="2" key="2">
    <citation type="submission" date="2022-09" db="EMBL/GenBank/DDBJ databases">
        <title>Rouxiella aceris sp. nov., isolated from tree sap and emended description of the genus Rhouxiella.</title>
        <authorList>
            <person name="Kim I.S."/>
        </authorList>
    </citation>
    <scope>NUCLEOTIDE SEQUENCE</scope>
    <source>
        <strain evidence="2">SAP-2</strain>
    </source>
</reference>
<dbReference type="EMBL" id="JADMKS010000003">
    <property type="protein sequence ID" value="MBF6636474.1"/>
    <property type="molecule type" value="Genomic_DNA"/>
</dbReference>
<dbReference type="Pfam" id="PF12688">
    <property type="entry name" value="TPR_5"/>
    <property type="match status" value="1"/>
</dbReference>
<dbReference type="Proteomes" id="UP000705283">
    <property type="component" value="Unassembled WGS sequence"/>
</dbReference>
<protein>
    <submittedName>
        <fullName evidence="2">Tetratricopeptide repeat protein</fullName>
    </submittedName>
</protein>
<evidence type="ECO:0000313" key="2">
    <source>
        <dbReference type="EMBL" id="MBF6636474.1"/>
    </source>
</evidence>
<evidence type="ECO:0000313" key="3">
    <source>
        <dbReference type="Proteomes" id="UP000705283"/>
    </source>
</evidence>
<evidence type="ECO:0000259" key="1">
    <source>
        <dbReference type="Pfam" id="PF12688"/>
    </source>
</evidence>
<name>A0AA40X124_9GAMM</name>
<dbReference type="Gene3D" id="1.25.40.10">
    <property type="entry name" value="Tetratricopeptide repeat domain"/>
    <property type="match status" value="1"/>
</dbReference>
<gene>
    <name evidence="2" type="ORF">ITX54_07380</name>
</gene>
<reference evidence="2" key="1">
    <citation type="submission" date="2020-11" db="EMBL/GenBank/DDBJ databases">
        <authorList>
            <person name="Lee S.D."/>
        </authorList>
    </citation>
    <scope>NUCLEOTIDE SEQUENCE</scope>
    <source>
        <strain evidence="2">SAP-2</strain>
    </source>
</reference>
<organism evidence="2 3">
    <name type="scientific">Rouxiella silvae</name>
    <dbReference type="NCBI Taxonomy" id="1646373"/>
    <lineage>
        <taxon>Bacteria</taxon>
        <taxon>Pseudomonadati</taxon>
        <taxon>Pseudomonadota</taxon>
        <taxon>Gammaproteobacteria</taxon>
        <taxon>Enterobacterales</taxon>
        <taxon>Yersiniaceae</taxon>
        <taxon>Rouxiella</taxon>
    </lineage>
</organism>
<dbReference type="InterPro" id="IPR041656">
    <property type="entry name" value="TPR_5"/>
</dbReference>
<feature type="domain" description="Tetratrico peptide repeat group 5" evidence="1">
    <location>
        <begin position="53"/>
        <end position="167"/>
    </location>
</feature>
<accession>A0AA40X124</accession>
<dbReference type="AlphaFoldDB" id="A0AA40X124"/>
<proteinExistence type="predicted"/>